<feature type="compositionally biased region" description="Basic residues" evidence="2">
    <location>
        <begin position="744"/>
        <end position="755"/>
    </location>
</feature>
<proteinExistence type="predicted"/>
<evidence type="ECO:0000313" key="4">
    <source>
        <dbReference type="EMBL" id="PPQ73961.1"/>
    </source>
</evidence>
<dbReference type="AlphaFoldDB" id="A0A409W629"/>
<evidence type="ECO:0000256" key="1">
    <source>
        <dbReference type="ARBA" id="ARBA00022737"/>
    </source>
</evidence>
<feature type="domain" description="Nephrocystin 3-like N-terminal" evidence="3">
    <location>
        <begin position="86"/>
        <end position="266"/>
    </location>
</feature>
<dbReference type="PANTHER" id="PTHR10039">
    <property type="entry name" value="AMELOGENIN"/>
    <property type="match status" value="1"/>
</dbReference>
<reference evidence="4 5" key="1">
    <citation type="journal article" date="2018" name="Evol. Lett.">
        <title>Horizontal gene cluster transfer increased hallucinogenic mushroom diversity.</title>
        <authorList>
            <person name="Reynolds H.T."/>
            <person name="Vijayakumar V."/>
            <person name="Gluck-Thaler E."/>
            <person name="Korotkin H.B."/>
            <person name="Matheny P.B."/>
            <person name="Slot J.C."/>
        </authorList>
    </citation>
    <scope>NUCLEOTIDE SEQUENCE [LARGE SCALE GENOMIC DNA]</scope>
    <source>
        <strain evidence="4 5">SRW20</strain>
    </source>
</reference>
<protein>
    <recommendedName>
        <fullName evidence="3">Nephrocystin 3-like N-terminal domain-containing protein</fullName>
    </recommendedName>
</protein>
<dbReference type="EMBL" id="NHYE01005372">
    <property type="protein sequence ID" value="PPQ73961.1"/>
    <property type="molecule type" value="Genomic_DNA"/>
</dbReference>
<keyword evidence="5" id="KW-1185">Reference proteome</keyword>
<dbReference type="Proteomes" id="UP000284706">
    <property type="component" value="Unassembled WGS sequence"/>
</dbReference>
<dbReference type="OrthoDB" id="2868770at2759"/>
<sequence>MTALSSERRPAISFQVNTYNGDTYNGDISNSTVGGLGNDNKVESRSTSFAEGKLIENVAHQAFYNSGEAADPSTCHPETRVAVLAELQEWVDHPEQDSFIKWVKGSAGVGKTVIVRTMAEMLAERKQLLASFFFWRSGQQCNNAQYFVATVSYQICQLLPDCKSIIAQVVEEDPKIFTRTMRVQVEKLVTNPIASIWQKGKHDANGALVIVVDGLDECLQAVIQSQGINNQPQDEDRQCEILREVHRALDQLQQHGMPLRLLIASRPERHIQGVFDRDLKQNTSFIMLNDSHDATEDIRRYYIDKFSSIRDHHPLRHHLPLPEWPSSNQLDELVVRASGQFIYASTVMQFIGATRKNPSIQLDVILARKDHSGMRPLTRLDLLYQTIFSQIGQDDWPATQQLLGILLSDSKFATQRQPPTFWDLFLGWSSGEVEALLMALDSVLEIRPEQVASYQKFIHFYHASLQEFLLDQARSGPFFIDLNATQEEMAILCINHLSTCDDRISDYLSCRMVNWLEDVTLTPKLQTAFVKGGVDGVYPRNLRHAYPAFLVAIDERTRQGASFIPEILTKKVWTSSILDTSSNRKARCQIQFLLKPYQQSLRRWLQKILLWDGVHLFSSGHVTRMTNGMSGHVLYSFHSYGSKFAYVRPRLSREYFLMSAAIVLLHLLRKTALSHSLRDCIQQYPIPDPSQFDPEWQDCKADVAEYIARVEAEDARLQRRLTRSSKAQEGQEDSIAARLLQQGKPRRSRTAKGKS</sequence>
<dbReference type="InParanoid" id="A0A409W629"/>
<evidence type="ECO:0000313" key="5">
    <source>
        <dbReference type="Proteomes" id="UP000284706"/>
    </source>
</evidence>
<dbReference type="SUPFAM" id="SSF52540">
    <property type="entry name" value="P-loop containing nucleoside triphosphate hydrolases"/>
    <property type="match status" value="1"/>
</dbReference>
<dbReference type="PANTHER" id="PTHR10039:SF14">
    <property type="entry name" value="NACHT DOMAIN-CONTAINING PROTEIN"/>
    <property type="match status" value="1"/>
</dbReference>
<accession>A0A409W629</accession>
<keyword evidence="1" id="KW-0677">Repeat</keyword>
<dbReference type="InterPro" id="IPR056884">
    <property type="entry name" value="NPHP3-like_N"/>
</dbReference>
<comment type="caution">
    <text evidence="4">The sequence shown here is derived from an EMBL/GenBank/DDBJ whole genome shotgun (WGS) entry which is preliminary data.</text>
</comment>
<evidence type="ECO:0000256" key="2">
    <source>
        <dbReference type="SAM" id="MobiDB-lite"/>
    </source>
</evidence>
<feature type="region of interest" description="Disordered" evidence="2">
    <location>
        <begin position="718"/>
        <end position="755"/>
    </location>
</feature>
<dbReference type="InterPro" id="IPR027417">
    <property type="entry name" value="P-loop_NTPase"/>
</dbReference>
<dbReference type="Gene3D" id="3.40.50.300">
    <property type="entry name" value="P-loop containing nucleotide triphosphate hydrolases"/>
    <property type="match status" value="1"/>
</dbReference>
<evidence type="ECO:0000259" key="3">
    <source>
        <dbReference type="Pfam" id="PF24883"/>
    </source>
</evidence>
<organism evidence="4 5">
    <name type="scientific">Gymnopilus dilepis</name>
    <dbReference type="NCBI Taxonomy" id="231916"/>
    <lineage>
        <taxon>Eukaryota</taxon>
        <taxon>Fungi</taxon>
        <taxon>Dikarya</taxon>
        <taxon>Basidiomycota</taxon>
        <taxon>Agaricomycotina</taxon>
        <taxon>Agaricomycetes</taxon>
        <taxon>Agaricomycetidae</taxon>
        <taxon>Agaricales</taxon>
        <taxon>Agaricineae</taxon>
        <taxon>Hymenogastraceae</taxon>
        <taxon>Gymnopilus</taxon>
    </lineage>
</organism>
<dbReference type="Pfam" id="PF24883">
    <property type="entry name" value="NPHP3_N"/>
    <property type="match status" value="1"/>
</dbReference>
<gene>
    <name evidence="4" type="ORF">CVT26_006312</name>
</gene>
<name>A0A409W629_9AGAR</name>